<name>A0AAW1Q8F2_9CHLO</name>
<proteinExistence type="predicted"/>
<dbReference type="AlphaFoldDB" id="A0AAW1Q8F2"/>
<accession>A0AAW1Q8F2</accession>
<dbReference type="Proteomes" id="UP001438707">
    <property type="component" value="Unassembled WGS sequence"/>
</dbReference>
<dbReference type="EMBL" id="JALJOS010000058">
    <property type="protein sequence ID" value="KAK9818613.1"/>
    <property type="molecule type" value="Genomic_DNA"/>
</dbReference>
<protein>
    <recommendedName>
        <fullName evidence="5">Transmembrane protein</fullName>
    </recommendedName>
</protein>
<organism evidence="3 4">
    <name type="scientific">Apatococcus lobatus</name>
    <dbReference type="NCBI Taxonomy" id="904363"/>
    <lineage>
        <taxon>Eukaryota</taxon>
        <taxon>Viridiplantae</taxon>
        <taxon>Chlorophyta</taxon>
        <taxon>core chlorophytes</taxon>
        <taxon>Trebouxiophyceae</taxon>
        <taxon>Chlorellales</taxon>
        <taxon>Chlorellaceae</taxon>
        <taxon>Apatococcus</taxon>
    </lineage>
</organism>
<keyword evidence="2" id="KW-1133">Transmembrane helix</keyword>
<keyword evidence="2" id="KW-0472">Membrane</keyword>
<gene>
    <name evidence="3" type="ORF">WJX74_000444</name>
</gene>
<evidence type="ECO:0000256" key="2">
    <source>
        <dbReference type="SAM" id="Phobius"/>
    </source>
</evidence>
<keyword evidence="4" id="KW-1185">Reference proteome</keyword>
<evidence type="ECO:0000313" key="4">
    <source>
        <dbReference type="Proteomes" id="UP001438707"/>
    </source>
</evidence>
<feature type="compositionally biased region" description="Basic and acidic residues" evidence="1">
    <location>
        <begin position="26"/>
        <end position="35"/>
    </location>
</feature>
<feature type="transmembrane region" description="Helical" evidence="2">
    <location>
        <begin position="58"/>
        <end position="78"/>
    </location>
</feature>
<comment type="caution">
    <text evidence="3">The sequence shown here is derived from an EMBL/GenBank/DDBJ whole genome shotgun (WGS) entry which is preliminary data.</text>
</comment>
<feature type="region of interest" description="Disordered" evidence="1">
    <location>
        <begin position="1"/>
        <end position="54"/>
    </location>
</feature>
<reference evidence="3 4" key="1">
    <citation type="journal article" date="2024" name="Nat. Commun.">
        <title>Phylogenomics reveals the evolutionary origins of lichenization in chlorophyte algae.</title>
        <authorList>
            <person name="Puginier C."/>
            <person name="Libourel C."/>
            <person name="Otte J."/>
            <person name="Skaloud P."/>
            <person name="Haon M."/>
            <person name="Grisel S."/>
            <person name="Petersen M."/>
            <person name="Berrin J.G."/>
            <person name="Delaux P.M."/>
            <person name="Dal Grande F."/>
            <person name="Keller J."/>
        </authorList>
    </citation>
    <scope>NUCLEOTIDE SEQUENCE [LARGE SCALE GENOMIC DNA]</scope>
    <source>
        <strain evidence="3 4">SAG 2145</strain>
    </source>
</reference>
<feature type="compositionally biased region" description="Polar residues" evidence="1">
    <location>
        <begin position="1"/>
        <end position="13"/>
    </location>
</feature>
<evidence type="ECO:0000256" key="1">
    <source>
        <dbReference type="SAM" id="MobiDB-lite"/>
    </source>
</evidence>
<sequence>MEPSESKGQSEPAPQTKVDFGGTERSPLHDPKAAESEEETSSVRKPRPRQVNGSSRNIHWVPLTVATLAAIALLWALFNGEELEKYHPQPARSMEKFLNHPVHLNEPAMSIVRDDKAARDNDMVEEEDSCSMLEFAEDLLPFECLGADRQKSKAFFDACNEIVAEQGWSFAQLQACGLMQEGY</sequence>
<evidence type="ECO:0000313" key="3">
    <source>
        <dbReference type="EMBL" id="KAK9818613.1"/>
    </source>
</evidence>
<keyword evidence="2" id="KW-0812">Transmembrane</keyword>
<evidence type="ECO:0008006" key="5">
    <source>
        <dbReference type="Google" id="ProtNLM"/>
    </source>
</evidence>